<dbReference type="AlphaFoldDB" id="A0A2H1JSL0"/>
<dbReference type="Proteomes" id="UP000234327">
    <property type="component" value="Unassembled WGS sequence"/>
</dbReference>
<name>A0A2H1JSL0_BREAU</name>
<reference evidence="1 2" key="1">
    <citation type="submission" date="2017-03" db="EMBL/GenBank/DDBJ databases">
        <authorList>
            <person name="Afonso C.L."/>
            <person name="Miller P.J."/>
            <person name="Scott M.A."/>
            <person name="Spackman E."/>
            <person name="Goraichik I."/>
            <person name="Dimitrov K.M."/>
            <person name="Suarez D.L."/>
            <person name="Swayne D.E."/>
        </authorList>
    </citation>
    <scope>NUCLEOTIDE SEQUENCE [LARGE SCALE GENOMIC DNA]</scope>
    <source>
        <strain evidence="2">6(3)</strain>
    </source>
</reference>
<accession>A0A2H1JSL0</accession>
<organism evidence="1 2">
    <name type="scientific">Brevibacterium aurantiacum</name>
    <dbReference type="NCBI Taxonomy" id="273384"/>
    <lineage>
        <taxon>Bacteria</taxon>
        <taxon>Bacillati</taxon>
        <taxon>Actinomycetota</taxon>
        <taxon>Actinomycetes</taxon>
        <taxon>Micrococcales</taxon>
        <taxon>Brevibacteriaceae</taxon>
        <taxon>Brevibacterium</taxon>
    </lineage>
</organism>
<gene>
    <name evidence="1" type="ORF">BAURA63_02594</name>
</gene>
<dbReference type="EMBL" id="FXYZ01000011">
    <property type="protein sequence ID" value="SMX90480.1"/>
    <property type="molecule type" value="Genomic_DNA"/>
</dbReference>
<evidence type="ECO:0000313" key="2">
    <source>
        <dbReference type="Proteomes" id="UP000234327"/>
    </source>
</evidence>
<dbReference type="SUPFAM" id="SSF51735">
    <property type="entry name" value="NAD(P)-binding Rossmann-fold domains"/>
    <property type="match status" value="1"/>
</dbReference>
<sequence length="201" mass="22181">MYSASKAALFRIAYSIVRFGHDKGLRIFEVAPGVVETAMTKSMPVHVFRQGDDWTSPEPVTGLALSLGSARTLDNAPDGNEAIEQVWEQTPAVTCHNELDPGTFNATDATRLLRKRLEVHSTQHLPPVPGTDNQPNEFCDRFVHYRPEMARGAYLDEYDSHAEAVEAADRTFTPESISPSAQVEGKAALGDWISHTLVMSR</sequence>
<protein>
    <submittedName>
        <fullName evidence="1">Uncharacterized protein</fullName>
    </submittedName>
</protein>
<dbReference type="Gene3D" id="3.40.50.720">
    <property type="entry name" value="NAD(P)-binding Rossmann-like Domain"/>
    <property type="match status" value="1"/>
</dbReference>
<dbReference type="InterPro" id="IPR036291">
    <property type="entry name" value="NAD(P)-bd_dom_sf"/>
</dbReference>
<evidence type="ECO:0000313" key="1">
    <source>
        <dbReference type="EMBL" id="SMX90480.1"/>
    </source>
</evidence>
<proteinExistence type="predicted"/>